<dbReference type="InterPro" id="IPR036390">
    <property type="entry name" value="WH_DNA-bd_sf"/>
</dbReference>
<evidence type="ECO:0000256" key="1">
    <source>
        <dbReference type="ARBA" id="ARBA00009437"/>
    </source>
</evidence>
<evidence type="ECO:0000256" key="2">
    <source>
        <dbReference type="ARBA" id="ARBA00023015"/>
    </source>
</evidence>
<dbReference type="EMBL" id="CP027750">
    <property type="protein sequence ID" value="AZE33053.1"/>
    <property type="molecule type" value="Genomic_DNA"/>
</dbReference>
<dbReference type="SUPFAM" id="SSF53850">
    <property type="entry name" value="Periplasmic binding protein-like II"/>
    <property type="match status" value="1"/>
</dbReference>
<dbReference type="Pfam" id="PF03466">
    <property type="entry name" value="LysR_substrate"/>
    <property type="match status" value="1"/>
</dbReference>
<dbReference type="Pfam" id="PF00126">
    <property type="entry name" value="HTH_1"/>
    <property type="match status" value="1"/>
</dbReference>
<dbReference type="SUPFAM" id="SSF46785">
    <property type="entry name" value="Winged helix' DNA-binding domain"/>
    <property type="match status" value="1"/>
</dbReference>
<gene>
    <name evidence="6" type="ORF">C4K07_6313</name>
</gene>
<dbReference type="InterPro" id="IPR058163">
    <property type="entry name" value="LysR-type_TF_proteobact-type"/>
</dbReference>
<sequence length="305" mass="33828">MLDRLRSMEVFVVAANLGSFAAASAQLGMSAQMVARHIQALEQRLKIRLINRTTRRQSLTEFGRLYHERCTVLLAAIDATDALAAELHDEPHGRLRISAPHQFGSLSLMNFVSAFMARYPKVEVDLNLGDRAVNIIEEGFEAVFRIGDAGIGESSSLVARPLRRYQMIACASPGYLNACGTPTHPDDLRHHQCLGYVFWDRVTFDEWVFAKEGETFRVRIDGRLKVNDATAQLNAALNGMGILLGAQDLVADGLASGRLVQVLPQYEAPSRAMNLIYPADRQRSIKLRCFLDEAMAVFGATTEFD</sequence>
<dbReference type="PANTHER" id="PTHR30537">
    <property type="entry name" value="HTH-TYPE TRANSCRIPTIONAL REGULATOR"/>
    <property type="match status" value="1"/>
</dbReference>
<protein>
    <submittedName>
        <fullName evidence="6">Transcriptional regulator, LysR family</fullName>
    </submittedName>
</protein>
<accession>A0AAD0ZNJ1</accession>
<keyword evidence="2" id="KW-0805">Transcription regulation</keyword>
<dbReference type="Gene3D" id="1.10.10.10">
    <property type="entry name" value="Winged helix-like DNA-binding domain superfamily/Winged helix DNA-binding domain"/>
    <property type="match status" value="1"/>
</dbReference>
<feature type="domain" description="HTH lysR-type" evidence="5">
    <location>
        <begin position="3"/>
        <end position="60"/>
    </location>
</feature>
<dbReference type="RefSeq" id="WP_206425614.1">
    <property type="nucleotide sequence ID" value="NZ_CP027749.1"/>
</dbReference>
<dbReference type="PANTHER" id="PTHR30537:SF5">
    <property type="entry name" value="HTH-TYPE TRANSCRIPTIONAL ACTIVATOR TTDR-RELATED"/>
    <property type="match status" value="1"/>
</dbReference>
<evidence type="ECO:0000256" key="4">
    <source>
        <dbReference type="ARBA" id="ARBA00023163"/>
    </source>
</evidence>
<dbReference type="GO" id="GO:0006351">
    <property type="term" value="P:DNA-templated transcription"/>
    <property type="evidence" value="ECO:0007669"/>
    <property type="project" value="TreeGrafter"/>
</dbReference>
<comment type="similarity">
    <text evidence="1">Belongs to the LysR transcriptional regulatory family.</text>
</comment>
<dbReference type="GO" id="GO:0003700">
    <property type="term" value="F:DNA-binding transcription factor activity"/>
    <property type="evidence" value="ECO:0007669"/>
    <property type="project" value="InterPro"/>
</dbReference>
<dbReference type="PROSITE" id="PS50931">
    <property type="entry name" value="HTH_LYSR"/>
    <property type="match status" value="1"/>
</dbReference>
<organism evidence="6 7">
    <name type="scientific">Pseudomonas chlororaphis subsp. aureofaciens</name>
    <dbReference type="NCBI Taxonomy" id="587851"/>
    <lineage>
        <taxon>Bacteria</taxon>
        <taxon>Pseudomonadati</taxon>
        <taxon>Pseudomonadota</taxon>
        <taxon>Gammaproteobacteria</taxon>
        <taxon>Pseudomonadales</taxon>
        <taxon>Pseudomonadaceae</taxon>
        <taxon>Pseudomonas</taxon>
    </lineage>
</organism>
<evidence type="ECO:0000313" key="6">
    <source>
        <dbReference type="EMBL" id="AZE33053.1"/>
    </source>
</evidence>
<dbReference type="InterPro" id="IPR005119">
    <property type="entry name" value="LysR_subst-bd"/>
</dbReference>
<dbReference type="Gene3D" id="3.40.190.290">
    <property type="match status" value="1"/>
</dbReference>
<proteinExistence type="inferred from homology"/>
<dbReference type="InterPro" id="IPR036388">
    <property type="entry name" value="WH-like_DNA-bd_sf"/>
</dbReference>
<evidence type="ECO:0000259" key="5">
    <source>
        <dbReference type="PROSITE" id="PS50931"/>
    </source>
</evidence>
<evidence type="ECO:0000256" key="3">
    <source>
        <dbReference type="ARBA" id="ARBA00023125"/>
    </source>
</evidence>
<dbReference type="InterPro" id="IPR000847">
    <property type="entry name" value="LysR_HTH_N"/>
</dbReference>
<name>A0AAD0ZNJ1_9PSED</name>
<dbReference type="GO" id="GO:0043565">
    <property type="term" value="F:sequence-specific DNA binding"/>
    <property type="evidence" value="ECO:0007669"/>
    <property type="project" value="TreeGrafter"/>
</dbReference>
<keyword evidence="4" id="KW-0804">Transcription</keyword>
<keyword evidence="3" id="KW-0238">DNA-binding</keyword>
<reference evidence="6 7" key="1">
    <citation type="submission" date="2018-03" db="EMBL/GenBank/DDBJ databases">
        <title>Diversity of phytobeneficial traits revealed by whole-genome analysis of worldwide-isolated phenazine-producing Pseudomonas spp.</title>
        <authorList>
            <person name="Biessy A."/>
            <person name="Novinscak A."/>
            <person name="Blom J."/>
            <person name="Leger G."/>
            <person name="Thomashow L.S."/>
            <person name="Cazorla F.M."/>
            <person name="Josic D."/>
            <person name="Filion M."/>
        </authorList>
    </citation>
    <scope>NUCLEOTIDE SEQUENCE [LARGE SCALE GENOMIC DNA]</scope>
    <source>
        <strain evidence="6 7">ChPhzS24</strain>
    </source>
</reference>
<dbReference type="AlphaFoldDB" id="A0AAD0ZNJ1"/>
<evidence type="ECO:0000313" key="7">
    <source>
        <dbReference type="Proteomes" id="UP000280455"/>
    </source>
</evidence>
<dbReference type="Proteomes" id="UP000280455">
    <property type="component" value="Chromosome"/>
</dbReference>